<accession>A0ABW4LQ81</accession>
<reference evidence="2" key="1">
    <citation type="journal article" date="2019" name="Int. J. Syst. Evol. Microbiol.">
        <title>The Global Catalogue of Microorganisms (GCM) 10K type strain sequencing project: providing services to taxonomists for standard genome sequencing and annotation.</title>
        <authorList>
            <consortium name="The Broad Institute Genomics Platform"/>
            <consortium name="The Broad Institute Genome Sequencing Center for Infectious Disease"/>
            <person name="Wu L."/>
            <person name="Ma J."/>
        </authorList>
    </citation>
    <scope>NUCLEOTIDE SEQUENCE [LARGE SCALE GENOMIC DNA]</scope>
    <source>
        <strain evidence="2">CCUG 49339</strain>
    </source>
</reference>
<dbReference type="InterPro" id="IPR025354">
    <property type="entry name" value="DUF4258"/>
</dbReference>
<organism evidence="1 2">
    <name type="scientific">Bacillus salitolerans</name>
    <dbReference type="NCBI Taxonomy" id="1437434"/>
    <lineage>
        <taxon>Bacteria</taxon>
        <taxon>Bacillati</taxon>
        <taxon>Bacillota</taxon>
        <taxon>Bacilli</taxon>
        <taxon>Bacillales</taxon>
        <taxon>Bacillaceae</taxon>
        <taxon>Bacillus</taxon>
    </lineage>
</organism>
<gene>
    <name evidence="1" type="ORF">ACFSCX_06785</name>
</gene>
<comment type="caution">
    <text evidence="1">The sequence shown here is derived from an EMBL/GenBank/DDBJ whole genome shotgun (WGS) entry which is preliminary data.</text>
</comment>
<protein>
    <submittedName>
        <fullName evidence="1">DUF4258 domain-containing protein</fullName>
    </submittedName>
</protein>
<name>A0ABW4LQ81_9BACI</name>
<evidence type="ECO:0000313" key="1">
    <source>
        <dbReference type="EMBL" id="MFD1736270.1"/>
    </source>
</evidence>
<sequence length="115" mass="13025">MGNPMYQMKMRSIRKILMGGSDFGVIKIGNHSKKRLAKRGYTRRDIVCCLMNGTVHEVQTGFHNEAQKTCFNYVITGADYDNNPVVVVLAEVTEKLFHVVTVMPPTDHSRFDCCI</sequence>
<keyword evidence="2" id="KW-1185">Reference proteome</keyword>
<evidence type="ECO:0000313" key="2">
    <source>
        <dbReference type="Proteomes" id="UP001597214"/>
    </source>
</evidence>
<proteinExistence type="predicted"/>
<dbReference type="RefSeq" id="WP_377927418.1">
    <property type="nucleotide sequence ID" value="NZ_JBHUEM010000005.1"/>
</dbReference>
<dbReference type="Pfam" id="PF14076">
    <property type="entry name" value="DUF4258"/>
    <property type="match status" value="1"/>
</dbReference>
<dbReference type="Proteomes" id="UP001597214">
    <property type="component" value="Unassembled WGS sequence"/>
</dbReference>
<dbReference type="EMBL" id="JBHUEM010000005">
    <property type="protein sequence ID" value="MFD1736270.1"/>
    <property type="molecule type" value="Genomic_DNA"/>
</dbReference>